<accession>A0A830E351</accession>
<reference evidence="2" key="1">
    <citation type="journal article" date="2014" name="Int. J. Syst. Evol. Microbiol.">
        <title>Complete genome sequence of Corynebacterium casei LMG S-19264T (=DSM 44701T), isolated from a smear-ripened cheese.</title>
        <authorList>
            <consortium name="US DOE Joint Genome Institute (JGI-PGF)"/>
            <person name="Walter F."/>
            <person name="Albersmeier A."/>
            <person name="Kalinowski J."/>
            <person name="Ruckert C."/>
        </authorList>
    </citation>
    <scope>NUCLEOTIDE SEQUENCE</scope>
    <source>
        <strain evidence="2">CCM 7217</strain>
    </source>
</reference>
<protein>
    <submittedName>
        <fullName evidence="2">Uncharacterized protein</fullName>
    </submittedName>
</protein>
<name>A0A830E351_9EURY</name>
<evidence type="ECO:0000256" key="1">
    <source>
        <dbReference type="SAM" id="MobiDB-lite"/>
    </source>
</evidence>
<dbReference type="RefSeq" id="WP_007273975.1">
    <property type="nucleotide sequence ID" value="NZ_BMCI01000011.1"/>
</dbReference>
<sequence length="230" mass="26268">MPIDTNVGSPNSRPDHEQHKRQQQRLSHIEEELLDMRPDIHDEDLRRAISKWLLIATRARAGDAEEHVSSLLAEIRRNNPMYRTREYDSGDACFPDRCKDCEHYGVACPVVTDNDQIDRRERIMETADSQSELRRRLRDYAIDNGCVVLQEELTDISETVQPLVEHGQLLLMAAQDVVFFQDESEAVARARAAKETLEDLSVGSDAADNLDDLDDLESQLEAAEETEWGH</sequence>
<comment type="caution">
    <text evidence="2">The sequence shown here is derived from an EMBL/GenBank/DDBJ whole genome shotgun (WGS) entry which is preliminary data.</text>
</comment>
<feature type="compositionally biased region" description="Polar residues" evidence="1">
    <location>
        <begin position="1"/>
        <end position="12"/>
    </location>
</feature>
<evidence type="ECO:0000313" key="2">
    <source>
        <dbReference type="EMBL" id="GGC72679.1"/>
    </source>
</evidence>
<evidence type="ECO:0000313" key="3">
    <source>
        <dbReference type="Proteomes" id="UP000646833"/>
    </source>
</evidence>
<proteinExistence type="predicted"/>
<gene>
    <name evidence="2" type="ORF">GCM10007209_38300</name>
</gene>
<reference evidence="2" key="2">
    <citation type="submission" date="2020-09" db="EMBL/GenBank/DDBJ databases">
        <authorList>
            <person name="Sun Q."/>
            <person name="Sedlacek I."/>
        </authorList>
    </citation>
    <scope>NUCLEOTIDE SEQUENCE</scope>
    <source>
        <strain evidence="2">CCM 7217</strain>
    </source>
</reference>
<feature type="region of interest" description="Disordered" evidence="1">
    <location>
        <begin position="201"/>
        <end position="230"/>
    </location>
</feature>
<dbReference type="AlphaFoldDB" id="A0A830E351"/>
<organism evidence="2 3">
    <name type="scientific">Haloferax sulfurifontis</name>
    <dbReference type="NCBI Taxonomy" id="255616"/>
    <lineage>
        <taxon>Archaea</taxon>
        <taxon>Methanobacteriati</taxon>
        <taxon>Methanobacteriota</taxon>
        <taxon>Stenosarchaea group</taxon>
        <taxon>Halobacteria</taxon>
        <taxon>Halobacteriales</taxon>
        <taxon>Haloferacaceae</taxon>
        <taxon>Haloferax</taxon>
    </lineage>
</organism>
<dbReference type="Proteomes" id="UP000646833">
    <property type="component" value="Unassembled WGS sequence"/>
</dbReference>
<feature type="region of interest" description="Disordered" evidence="1">
    <location>
        <begin position="1"/>
        <end position="24"/>
    </location>
</feature>
<feature type="compositionally biased region" description="Acidic residues" evidence="1">
    <location>
        <begin position="208"/>
        <end position="230"/>
    </location>
</feature>
<dbReference type="EMBL" id="BMCI01000011">
    <property type="protein sequence ID" value="GGC72679.1"/>
    <property type="molecule type" value="Genomic_DNA"/>
</dbReference>